<name>A0A8T3AMN1_DENNO</name>
<dbReference type="PANTHER" id="PTHR24559:SF450">
    <property type="entry name" value="RNA-DIRECTED DNA POLYMERASE HOMOLOG"/>
    <property type="match status" value="1"/>
</dbReference>
<evidence type="ECO:0000313" key="2">
    <source>
        <dbReference type="EMBL" id="KAI0497241.1"/>
    </source>
</evidence>
<keyword evidence="3" id="KW-1185">Reference proteome</keyword>
<dbReference type="InterPro" id="IPR043502">
    <property type="entry name" value="DNA/RNA_pol_sf"/>
</dbReference>
<comment type="caution">
    <text evidence="2">The sequence shown here is derived from an EMBL/GenBank/DDBJ whole genome shotgun (WGS) entry which is preliminary data.</text>
</comment>
<feature type="region of interest" description="Disordered" evidence="1">
    <location>
        <begin position="66"/>
        <end position="91"/>
    </location>
</feature>
<protein>
    <recommendedName>
        <fullName evidence="4">Transposon Ty3-I Gag-Pol polyprotein</fullName>
    </recommendedName>
</protein>
<dbReference type="PANTHER" id="PTHR24559">
    <property type="entry name" value="TRANSPOSON TY3-I GAG-POL POLYPROTEIN"/>
    <property type="match status" value="1"/>
</dbReference>
<evidence type="ECO:0008006" key="4">
    <source>
        <dbReference type="Google" id="ProtNLM"/>
    </source>
</evidence>
<feature type="compositionally biased region" description="Basic and acidic residues" evidence="1">
    <location>
        <begin position="67"/>
        <end position="83"/>
    </location>
</feature>
<dbReference type="CDD" id="cd01647">
    <property type="entry name" value="RT_LTR"/>
    <property type="match status" value="1"/>
</dbReference>
<accession>A0A8T3AMN1</accession>
<dbReference type="AlphaFoldDB" id="A0A8T3AMN1"/>
<dbReference type="Gene3D" id="3.10.10.10">
    <property type="entry name" value="HIV Type 1 Reverse Transcriptase, subunit A, domain 1"/>
    <property type="match status" value="1"/>
</dbReference>
<proteinExistence type="predicted"/>
<sequence length="91" mass="10179">MLEGGIIQPSVSPFSSPVLLVKKKDGSWRFCVDYRALNKETVPDKFPIPVIDELMDELHGARLVHQGRSEVRLSPDQDEEGRCAENGLQDS</sequence>
<evidence type="ECO:0000256" key="1">
    <source>
        <dbReference type="SAM" id="MobiDB-lite"/>
    </source>
</evidence>
<evidence type="ECO:0000313" key="3">
    <source>
        <dbReference type="Proteomes" id="UP000829196"/>
    </source>
</evidence>
<dbReference type="OrthoDB" id="1741804at2759"/>
<reference evidence="2" key="1">
    <citation type="journal article" date="2022" name="Front. Genet.">
        <title>Chromosome-Scale Assembly of the Dendrobium nobile Genome Provides Insights Into the Molecular Mechanism of the Biosynthesis of the Medicinal Active Ingredient of Dendrobium.</title>
        <authorList>
            <person name="Xu Q."/>
            <person name="Niu S.-C."/>
            <person name="Li K.-L."/>
            <person name="Zheng P.-J."/>
            <person name="Zhang X.-J."/>
            <person name="Jia Y."/>
            <person name="Liu Y."/>
            <person name="Niu Y.-X."/>
            <person name="Yu L.-H."/>
            <person name="Chen D.-F."/>
            <person name="Zhang G.-Q."/>
        </authorList>
    </citation>
    <scope>NUCLEOTIDE SEQUENCE</scope>
    <source>
        <tissue evidence="2">Leaf</tissue>
    </source>
</reference>
<dbReference type="SMR" id="A0A8T3AMN1"/>
<dbReference type="EMBL" id="JAGYWB010000015">
    <property type="protein sequence ID" value="KAI0497241.1"/>
    <property type="molecule type" value="Genomic_DNA"/>
</dbReference>
<gene>
    <name evidence="2" type="ORF">KFK09_020464</name>
</gene>
<organism evidence="2 3">
    <name type="scientific">Dendrobium nobile</name>
    <name type="common">Orchid</name>
    <dbReference type="NCBI Taxonomy" id="94219"/>
    <lineage>
        <taxon>Eukaryota</taxon>
        <taxon>Viridiplantae</taxon>
        <taxon>Streptophyta</taxon>
        <taxon>Embryophyta</taxon>
        <taxon>Tracheophyta</taxon>
        <taxon>Spermatophyta</taxon>
        <taxon>Magnoliopsida</taxon>
        <taxon>Liliopsida</taxon>
        <taxon>Asparagales</taxon>
        <taxon>Orchidaceae</taxon>
        <taxon>Epidendroideae</taxon>
        <taxon>Malaxideae</taxon>
        <taxon>Dendrobiinae</taxon>
        <taxon>Dendrobium</taxon>
    </lineage>
</organism>
<dbReference type="SUPFAM" id="SSF56672">
    <property type="entry name" value="DNA/RNA polymerases"/>
    <property type="match status" value="1"/>
</dbReference>
<dbReference type="Proteomes" id="UP000829196">
    <property type="component" value="Unassembled WGS sequence"/>
</dbReference>
<dbReference type="InterPro" id="IPR053134">
    <property type="entry name" value="RNA-dir_DNA_polymerase"/>
</dbReference>